<reference evidence="1" key="1">
    <citation type="journal article" date="2022" name="bioRxiv">
        <title>Sequencing and chromosome-scale assembly of the giantPleurodeles waltlgenome.</title>
        <authorList>
            <person name="Brown T."/>
            <person name="Elewa A."/>
            <person name="Iarovenko S."/>
            <person name="Subramanian E."/>
            <person name="Araus A.J."/>
            <person name="Petzold A."/>
            <person name="Susuki M."/>
            <person name="Suzuki K.-i.T."/>
            <person name="Hayashi T."/>
            <person name="Toyoda A."/>
            <person name="Oliveira C."/>
            <person name="Osipova E."/>
            <person name="Leigh N.D."/>
            <person name="Simon A."/>
            <person name="Yun M.H."/>
        </authorList>
    </citation>
    <scope>NUCLEOTIDE SEQUENCE</scope>
    <source>
        <strain evidence="1">20211129_DDA</strain>
        <tissue evidence="1">Liver</tissue>
    </source>
</reference>
<evidence type="ECO:0000313" key="2">
    <source>
        <dbReference type="Proteomes" id="UP001066276"/>
    </source>
</evidence>
<dbReference type="EMBL" id="JANPWB010000007">
    <property type="protein sequence ID" value="KAJ1173600.1"/>
    <property type="molecule type" value="Genomic_DNA"/>
</dbReference>
<dbReference type="AlphaFoldDB" id="A0AAV7TAY4"/>
<name>A0AAV7TAY4_PLEWA</name>
<dbReference type="Proteomes" id="UP001066276">
    <property type="component" value="Chromosome 4_1"/>
</dbReference>
<organism evidence="1 2">
    <name type="scientific">Pleurodeles waltl</name>
    <name type="common">Iberian ribbed newt</name>
    <dbReference type="NCBI Taxonomy" id="8319"/>
    <lineage>
        <taxon>Eukaryota</taxon>
        <taxon>Metazoa</taxon>
        <taxon>Chordata</taxon>
        <taxon>Craniata</taxon>
        <taxon>Vertebrata</taxon>
        <taxon>Euteleostomi</taxon>
        <taxon>Amphibia</taxon>
        <taxon>Batrachia</taxon>
        <taxon>Caudata</taxon>
        <taxon>Salamandroidea</taxon>
        <taxon>Salamandridae</taxon>
        <taxon>Pleurodelinae</taxon>
        <taxon>Pleurodeles</taxon>
    </lineage>
</organism>
<protein>
    <submittedName>
        <fullName evidence="1">Uncharacterized protein</fullName>
    </submittedName>
</protein>
<comment type="caution">
    <text evidence="1">The sequence shown here is derived from an EMBL/GenBank/DDBJ whole genome shotgun (WGS) entry which is preliminary data.</text>
</comment>
<proteinExistence type="predicted"/>
<keyword evidence="2" id="KW-1185">Reference proteome</keyword>
<evidence type="ECO:0000313" key="1">
    <source>
        <dbReference type="EMBL" id="KAJ1173600.1"/>
    </source>
</evidence>
<gene>
    <name evidence="1" type="ORF">NDU88_005429</name>
</gene>
<sequence>MEKVNKVTQALKILQDEGREDLLRDGVLEQAWVGQSRPERVSSEGLVAAVMACASPTPPQKTFRQKSVSGRKVKSSPECSSVSGVEGSVGLPAHVVQVQRVGASIARRSGASFCQHVVFRGRGAISESAVTGEGRLREGASSVTRMSRRIRKQALLPLETKGKRGETALEERQLGVEKKMEAPTAGTQETVITISDDQGKCRKNKEVC</sequence>
<accession>A0AAV7TAY4</accession>